<feature type="transmembrane region" description="Helical" evidence="6">
    <location>
        <begin position="271"/>
        <end position="296"/>
    </location>
</feature>
<dbReference type="Gene3D" id="1.20.1740.10">
    <property type="entry name" value="Amino acid/polyamine transporter I"/>
    <property type="match status" value="1"/>
</dbReference>
<dbReference type="GO" id="GO:0005886">
    <property type="term" value="C:plasma membrane"/>
    <property type="evidence" value="ECO:0007669"/>
    <property type="project" value="UniProtKB-SubCell"/>
</dbReference>
<feature type="transmembrane region" description="Helical" evidence="6">
    <location>
        <begin position="342"/>
        <end position="367"/>
    </location>
</feature>
<dbReference type="PANTHER" id="PTHR42770">
    <property type="entry name" value="AMINO ACID TRANSPORTER-RELATED"/>
    <property type="match status" value="1"/>
</dbReference>
<evidence type="ECO:0000256" key="2">
    <source>
        <dbReference type="ARBA" id="ARBA00022475"/>
    </source>
</evidence>
<feature type="transmembrane region" description="Helical" evidence="6">
    <location>
        <begin position="412"/>
        <end position="431"/>
    </location>
</feature>
<protein>
    <recommendedName>
        <fullName evidence="9">APC family permease</fullName>
    </recommendedName>
</protein>
<dbReference type="InterPro" id="IPR050367">
    <property type="entry name" value="APC_superfamily"/>
</dbReference>
<feature type="transmembrane region" description="Helical" evidence="6">
    <location>
        <begin position="379"/>
        <end position="400"/>
    </location>
</feature>
<name>A0A2U2ECU9_9FIRM</name>
<keyword evidence="3 6" id="KW-0812">Transmembrane</keyword>
<evidence type="ECO:0000256" key="4">
    <source>
        <dbReference type="ARBA" id="ARBA00022989"/>
    </source>
</evidence>
<comment type="caution">
    <text evidence="7">The sequence shown here is derived from an EMBL/GenBank/DDBJ whole genome shotgun (WGS) entry which is preliminary data.</text>
</comment>
<dbReference type="GO" id="GO:0022857">
    <property type="term" value="F:transmembrane transporter activity"/>
    <property type="evidence" value="ECO:0007669"/>
    <property type="project" value="InterPro"/>
</dbReference>
<evidence type="ECO:0000256" key="5">
    <source>
        <dbReference type="ARBA" id="ARBA00023136"/>
    </source>
</evidence>
<proteinExistence type="predicted"/>
<accession>A0A2U2ECU9</accession>
<evidence type="ECO:0008006" key="9">
    <source>
        <dbReference type="Google" id="ProtNLM"/>
    </source>
</evidence>
<dbReference type="InterPro" id="IPR002293">
    <property type="entry name" value="AA/rel_permease1"/>
</dbReference>
<organism evidence="7 8">
    <name type="scientific">Agathobacter rectalis</name>
    <dbReference type="NCBI Taxonomy" id="39491"/>
    <lineage>
        <taxon>Bacteria</taxon>
        <taxon>Bacillati</taxon>
        <taxon>Bacillota</taxon>
        <taxon>Clostridia</taxon>
        <taxon>Lachnospirales</taxon>
        <taxon>Lachnospiraceae</taxon>
        <taxon>Agathobacter</taxon>
    </lineage>
</organism>
<keyword evidence="2" id="KW-1003">Cell membrane</keyword>
<keyword evidence="4 6" id="KW-1133">Transmembrane helix</keyword>
<dbReference type="Proteomes" id="UP000245905">
    <property type="component" value="Unassembled WGS sequence"/>
</dbReference>
<dbReference type="EMBL" id="JRFS01000075">
    <property type="protein sequence ID" value="PWE82308.1"/>
    <property type="molecule type" value="Genomic_DNA"/>
</dbReference>
<evidence type="ECO:0000313" key="7">
    <source>
        <dbReference type="EMBL" id="PWE82308.1"/>
    </source>
</evidence>
<dbReference type="RefSeq" id="WP_109258892.1">
    <property type="nucleotide sequence ID" value="NZ_JAQESI010000019.1"/>
</dbReference>
<feature type="transmembrane region" description="Helical" evidence="6">
    <location>
        <begin position="189"/>
        <end position="206"/>
    </location>
</feature>
<dbReference type="AlphaFoldDB" id="A0A2U2ECU9"/>
<keyword evidence="5 6" id="KW-0472">Membrane</keyword>
<evidence type="ECO:0000313" key="8">
    <source>
        <dbReference type="Proteomes" id="UP000245905"/>
    </source>
</evidence>
<gene>
    <name evidence="7" type="ORF">LD38_16600</name>
</gene>
<feature type="transmembrane region" description="Helical" evidence="6">
    <location>
        <begin position="317"/>
        <end position="336"/>
    </location>
</feature>
<dbReference type="PROSITE" id="PS51257">
    <property type="entry name" value="PROKAR_LIPOPROTEIN"/>
    <property type="match status" value="1"/>
</dbReference>
<dbReference type="Pfam" id="PF13520">
    <property type="entry name" value="AA_permease_2"/>
    <property type="match status" value="1"/>
</dbReference>
<evidence type="ECO:0000256" key="1">
    <source>
        <dbReference type="ARBA" id="ARBA00004651"/>
    </source>
</evidence>
<comment type="subcellular location">
    <subcellularLocation>
        <location evidence="1">Cell membrane</location>
        <topology evidence="1">Multi-pass membrane protein</topology>
    </subcellularLocation>
</comment>
<feature type="transmembrane region" description="Helical" evidence="6">
    <location>
        <begin position="218"/>
        <end position="241"/>
    </location>
</feature>
<feature type="transmembrane region" description="Helical" evidence="6">
    <location>
        <begin position="40"/>
        <end position="62"/>
    </location>
</feature>
<feature type="transmembrane region" description="Helical" evidence="6">
    <location>
        <begin position="7"/>
        <end position="28"/>
    </location>
</feature>
<evidence type="ECO:0000256" key="6">
    <source>
        <dbReference type="SAM" id="Phobius"/>
    </source>
</evidence>
<feature type="transmembrane region" description="Helical" evidence="6">
    <location>
        <begin position="114"/>
        <end position="137"/>
    </location>
</feature>
<sequence>MDEKKLGLGNVVSISVGLVVATSCLVSLGNGAGTLGSTFIFAMFIAMLLNMTTVASLSELNALMPNTTGGLAQYTLAALGPFPTLISMVGGYLICNTMSCGVEASIFSFSLADVIGPGIPSFAYTVIMTVIILLANLRGVDMFAKIQDIVAFLLVGSLVAMGFIGMIGIGTGVKIQQPYVLNADFKDVAAMTAVAFWLFIGAEYAIPVSKQVKNAKRNVPLGMMIGLFLIFIMQSVMIFGFHNYVEWGALADSAAPHLVYGYAVLGKAGKIWMMLVGALAVISTQNSTVNSLAVICQGMAKMNMLPKIFAKTNRHNVPWFGQVFVSALILIFGYFSDSSADMISFLILVGSVFWMISYILAHIDLLIFRKRLSKAPRNFKVPCGPLFPIIGIVGTAYMILNISSDPHEKLMIWLVTGVCFIVLGIYSALWIRFKMKMKIFKSIPLDKVLAMENDLYYYVRKSKGIWK</sequence>
<evidence type="ECO:0000256" key="3">
    <source>
        <dbReference type="ARBA" id="ARBA00022692"/>
    </source>
</evidence>
<feature type="transmembrane region" description="Helical" evidence="6">
    <location>
        <begin position="74"/>
        <end position="94"/>
    </location>
</feature>
<feature type="transmembrane region" description="Helical" evidence="6">
    <location>
        <begin position="149"/>
        <end position="169"/>
    </location>
</feature>
<reference evidence="7 8" key="1">
    <citation type="submission" date="2014-09" db="EMBL/GenBank/DDBJ databases">
        <title>Butyrate-producing bacteria isolated from human gut.</title>
        <authorList>
            <person name="Zhang Q."/>
            <person name="Zhao L."/>
        </authorList>
    </citation>
    <scope>NUCLEOTIDE SEQUENCE [LARGE SCALE GENOMIC DNA]</scope>
    <source>
        <strain evidence="7 8">R22</strain>
    </source>
</reference>
<dbReference type="PIRSF" id="PIRSF006060">
    <property type="entry name" value="AA_transporter"/>
    <property type="match status" value="1"/>
</dbReference>
<dbReference type="PANTHER" id="PTHR42770:SF12">
    <property type="entry name" value="AMINO ACID TRANSPORTER"/>
    <property type="match status" value="1"/>
</dbReference>